<dbReference type="Proteomes" id="UP000617340">
    <property type="component" value="Unassembled WGS sequence"/>
</dbReference>
<evidence type="ECO:0000313" key="2">
    <source>
        <dbReference type="EMBL" id="KAF7389815.1"/>
    </source>
</evidence>
<sequence>MLDIRETRMAMVLVMMMVLVMDKSVCRVSLKLKSNLPDLVELGEEKERKKERKKKKELNKIKSDKISFLLHNDICSYSFKLTKNFTSPKDFLFEFLTLILHFNSQKCIKMFVNRFSLRDISILTLSFES</sequence>
<dbReference type="EMBL" id="JACSDZ010000012">
    <property type="protein sequence ID" value="KAF7389815.1"/>
    <property type="molecule type" value="Genomic_DNA"/>
</dbReference>
<evidence type="ECO:0000256" key="1">
    <source>
        <dbReference type="SAM" id="SignalP"/>
    </source>
</evidence>
<comment type="caution">
    <text evidence="2">The sequence shown here is derived from an EMBL/GenBank/DDBJ whole genome shotgun (WGS) entry which is preliminary data.</text>
</comment>
<keyword evidence="1" id="KW-0732">Signal</keyword>
<protein>
    <submittedName>
        <fullName evidence="2">Uncharacterized protein</fullName>
    </submittedName>
</protein>
<feature type="signal peptide" evidence="1">
    <location>
        <begin position="1"/>
        <end position="26"/>
    </location>
</feature>
<evidence type="ECO:0000313" key="3">
    <source>
        <dbReference type="Proteomes" id="UP000617340"/>
    </source>
</evidence>
<keyword evidence="3" id="KW-1185">Reference proteome</keyword>
<accession>A0A834JKQ2</accession>
<proteinExistence type="predicted"/>
<feature type="chain" id="PRO_5032470141" evidence="1">
    <location>
        <begin position="27"/>
        <end position="129"/>
    </location>
</feature>
<name>A0A834JKQ2_VESGE</name>
<dbReference type="AlphaFoldDB" id="A0A834JKQ2"/>
<reference evidence="2" key="1">
    <citation type="journal article" date="2020" name="G3 (Bethesda)">
        <title>High-Quality Assemblies for Three Invasive Social Wasps from the &lt;i&gt;Vespula&lt;/i&gt; Genus.</title>
        <authorList>
            <person name="Harrop T.W.R."/>
            <person name="Guhlin J."/>
            <person name="McLaughlin G.M."/>
            <person name="Permina E."/>
            <person name="Stockwell P."/>
            <person name="Gilligan J."/>
            <person name="Le Lec M.F."/>
            <person name="Gruber M.A.M."/>
            <person name="Quinn O."/>
            <person name="Lovegrove M."/>
            <person name="Duncan E.J."/>
            <person name="Remnant E.J."/>
            <person name="Van Eeckhoven J."/>
            <person name="Graham B."/>
            <person name="Knapp R.A."/>
            <person name="Langford K.W."/>
            <person name="Kronenberg Z."/>
            <person name="Press M.O."/>
            <person name="Eacker S.M."/>
            <person name="Wilson-Rankin E.E."/>
            <person name="Purcell J."/>
            <person name="Lester P.J."/>
            <person name="Dearden P.K."/>
        </authorList>
    </citation>
    <scope>NUCLEOTIDE SEQUENCE</scope>
    <source>
        <strain evidence="2">Linc-1</strain>
    </source>
</reference>
<organism evidence="2 3">
    <name type="scientific">Vespula germanica</name>
    <name type="common">German yellow jacket</name>
    <name type="synonym">Paravespula germanica</name>
    <dbReference type="NCBI Taxonomy" id="30212"/>
    <lineage>
        <taxon>Eukaryota</taxon>
        <taxon>Metazoa</taxon>
        <taxon>Ecdysozoa</taxon>
        <taxon>Arthropoda</taxon>
        <taxon>Hexapoda</taxon>
        <taxon>Insecta</taxon>
        <taxon>Pterygota</taxon>
        <taxon>Neoptera</taxon>
        <taxon>Endopterygota</taxon>
        <taxon>Hymenoptera</taxon>
        <taxon>Apocrita</taxon>
        <taxon>Aculeata</taxon>
        <taxon>Vespoidea</taxon>
        <taxon>Vespidae</taxon>
        <taxon>Vespinae</taxon>
        <taxon>Vespula</taxon>
    </lineage>
</organism>
<gene>
    <name evidence="2" type="ORF">HZH68_011672</name>
</gene>